<evidence type="ECO:0000256" key="4">
    <source>
        <dbReference type="ARBA" id="ARBA00022603"/>
    </source>
</evidence>
<evidence type="ECO:0000256" key="2">
    <source>
        <dbReference type="ARBA" id="ARBA00005369"/>
    </source>
</evidence>
<proteinExistence type="inferred from homology"/>
<dbReference type="GO" id="GO:0030091">
    <property type="term" value="P:protein repair"/>
    <property type="evidence" value="ECO:0007669"/>
    <property type="project" value="UniProtKB-UniRule"/>
</dbReference>
<dbReference type="HAMAP" id="MF_00090">
    <property type="entry name" value="PIMT"/>
    <property type="match status" value="1"/>
</dbReference>
<protein>
    <recommendedName>
        <fullName evidence="7">Protein-L-isoaspartate O-methyltransferase</fullName>
        <ecNumber evidence="7">2.1.1.77</ecNumber>
    </recommendedName>
    <alternativeName>
        <fullName evidence="7">L-isoaspartyl protein carboxyl methyltransferase</fullName>
    </alternativeName>
    <alternativeName>
        <fullName evidence="7">Protein L-isoaspartyl methyltransferase</fullName>
    </alternativeName>
    <alternativeName>
        <fullName evidence="7">Protein-beta-aspartate methyltransferase</fullName>
        <shortName evidence="7">PIMT</shortName>
    </alternativeName>
</protein>
<keyword evidence="4 7" id="KW-0489">Methyltransferase</keyword>
<comment type="similarity">
    <text evidence="2 7">Belongs to the methyltransferase superfamily. L-isoaspartyl/D-aspartyl protein methyltransferase family.</text>
</comment>
<dbReference type="NCBIfam" id="TIGR00080">
    <property type="entry name" value="pimt"/>
    <property type="match status" value="1"/>
</dbReference>
<comment type="catalytic activity">
    <reaction evidence="7">
        <text>[protein]-L-isoaspartate + S-adenosyl-L-methionine = [protein]-L-isoaspartate alpha-methyl ester + S-adenosyl-L-homocysteine</text>
        <dbReference type="Rhea" id="RHEA:12705"/>
        <dbReference type="Rhea" id="RHEA-COMP:12143"/>
        <dbReference type="Rhea" id="RHEA-COMP:12144"/>
        <dbReference type="ChEBI" id="CHEBI:57856"/>
        <dbReference type="ChEBI" id="CHEBI:59789"/>
        <dbReference type="ChEBI" id="CHEBI:90596"/>
        <dbReference type="ChEBI" id="CHEBI:90598"/>
        <dbReference type="EC" id="2.1.1.77"/>
    </reaction>
</comment>
<evidence type="ECO:0000256" key="1">
    <source>
        <dbReference type="ARBA" id="ARBA00004496"/>
    </source>
</evidence>
<dbReference type="NCBIfam" id="NF001453">
    <property type="entry name" value="PRK00312.1"/>
    <property type="match status" value="1"/>
</dbReference>
<dbReference type="GO" id="GO:0032259">
    <property type="term" value="P:methylation"/>
    <property type="evidence" value="ECO:0007669"/>
    <property type="project" value="UniProtKB-KW"/>
</dbReference>
<keyword evidence="6 7" id="KW-0949">S-adenosyl-L-methionine</keyword>
<reference evidence="8 9" key="1">
    <citation type="journal article" date="2013" name="Mar. Genomics">
        <title>Expression of sulfatases in Rhodopirellula baltica and the diversity of sulfatases in the genus Rhodopirellula.</title>
        <authorList>
            <person name="Wegner C.E."/>
            <person name="Richter-Heitmann T."/>
            <person name="Klindworth A."/>
            <person name="Klockow C."/>
            <person name="Richter M."/>
            <person name="Achstetter T."/>
            <person name="Glockner F.O."/>
            <person name="Harder J."/>
        </authorList>
    </citation>
    <scope>NUCLEOTIDE SEQUENCE [LARGE SCALE GENOMIC DNA]</scope>
    <source>
        <strain evidence="8 9">SM1</strain>
    </source>
</reference>
<dbReference type="Pfam" id="PF01135">
    <property type="entry name" value="PCMT"/>
    <property type="match status" value="1"/>
</dbReference>
<dbReference type="InterPro" id="IPR000682">
    <property type="entry name" value="PCMT"/>
</dbReference>
<dbReference type="Proteomes" id="UP000011991">
    <property type="component" value="Unassembled WGS sequence"/>
</dbReference>
<dbReference type="PANTHER" id="PTHR11579">
    <property type="entry name" value="PROTEIN-L-ISOASPARTATE O-METHYLTRANSFERASE"/>
    <property type="match status" value="1"/>
</dbReference>
<evidence type="ECO:0000256" key="3">
    <source>
        <dbReference type="ARBA" id="ARBA00022490"/>
    </source>
</evidence>
<dbReference type="AlphaFoldDB" id="M5RRZ0"/>
<evidence type="ECO:0000313" key="8">
    <source>
        <dbReference type="EMBL" id="EMI22060.1"/>
    </source>
</evidence>
<dbReference type="GO" id="GO:0004719">
    <property type="term" value="F:protein-L-isoaspartate (D-aspartate) O-methyltransferase activity"/>
    <property type="evidence" value="ECO:0007669"/>
    <property type="project" value="UniProtKB-UniRule"/>
</dbReference>
<gene>
    <name evidence="7" type="primary">pcm</name>
    <name evidence="8" type="ORF">RMSM_01019</name>
</gene>
<sequence>MGKHPSKPCDPACPIRSLQRNWSGHVMGEDDFQHQREHLIRDELPQLGIQDEAVLQAMMSVPREHFVSDENREFAYRNAPLPIGFGQTISQPLIVAYMIEALQLSSDERVLEIGTGSGYAAAVLSKIAKEVLTVERHPKLTASAQKRLKRLGYDNIRVFQSDGTLGFPECAPYAAIIVAACGPSVPPPLLEQLELGGRLVIPVGEKQGSQKLVRVTRQAENEFKHEELGFVHFVPLVGEAGW</sequence>
<dbReference type="SUPFAM" id="SSF53335">
    <property type="entry name" value="S-adenosyl-L-methionine-dependent methyltransferases"/>
    <property type="match status" value="1"/>
</dbReference>
<dbReference type="InterPro" id="IPR029063">
    <property type="entry name" value="SAM-dependent_MTases_sf"/>
</dbReference>
<dbReference type="PATRIC" id="fig|1265738.3.peg.1012"/>
<feature type="active site" evidence="7">
    <location>
        <position position="90"/>
    </location>
</feature>
<organism evidence="8 9">
    <name type="scientific">Rhodopirellula maiorica SM1</name>
    <dbReference type="NCBI Taxonomy" id="1265738"/>
    <lineage>
        <taxon>Bacteria</taxon>
        <taxon>Pseudomonadati</taxon>
        <taxon>Planctomycetota</taxon>
        <taxon>Planctomycetia</taxon>
        <taxon>Pirellulales</taxon>
        <taxon>Pirellulaceae</taxon>
        <taxon>Novipirellula</taxon>
    </lineage>
</organism>
<dbReference type="EC" id="2.1.1.77" evidence="7"/>
<dbReference type="PANTHER" id="PTHR11579:SF0">
    <property type="entry name" value="PROTEIN-L-ISOASPARTATE(D-ASPARTATE) O-METHYLTRANSFERASE"/>
    <property type="match status" value="1"/>
</dbReference>
<evidence type="ECO:0000256" key="7">
    <source>
        <dbReference type="HAMAP-Rule" id="MF_00090"/>
    </source>
</evidence>
<accession>M5RRZ0</accession>
<dbReference type="FunFam" id="3.40.50.150:FF:000010">
    <property type="entry name" value="Protein-L-isoaspartate O-methyltransferase"/>
    <property type="match status" value="1"/>
</dbReference>
<dbReference type="GO" id="GO:0005737">
    <property type="term" value="C:cytoplasm"/>
    <property type="evidence" value="ECO:0007669"/>
    <property type="project" value="UniProtKB-SubCell"/>
</dbReference>
<keyword evidence="3 7" id="KW-0963">Cytoplasm</keyword>
<evidence type="ECO:0000256" key="5">
    <source>
        <dbReference type="ARBA" id="ARBA00022679"/>
    </source>
</evidence>
<dbReference type="EMBL" id="ANOG01000156">
    <property type="protein sequence ID" value="EMI22060.1"/>
    <property type="molecule type" value="Genomic_DNA"/>
</dbReference>
<evidence type="ECO:0000313" key="9">
    <source>
        <dbReference type="Proteomes" id="UP000011991"/>
    </source>
</evidence>
<keyword evidence="9" id="KW-1185">Reference proteome</keyword>
<comment type="function">
    <text evidence="7">Catalyzes the methyl esterification of L-isoaspartyl residues in peptides and proteins that result from spontaneous decomposition of normal L-aspartyl and L-asparaginyl residues. It plays a role in the repair and/or degradation of damaged proteins.</text>
</comment>
<evidence type="ECO:0000256" key="6">
    <source>
        <dbReference type="ARBA" id="ARBA00022691"/>
    </source>
</evidence>
<keyword evidence="5 7" id="KW-0808">Transferase</keyword>
<name>M5RRZ0_9BACT</name>
<comment type="subcellular location">
    <subcellularLocation>
        <location evidence="1 7">Cytoplasm</location>
    </subcellularLocation>
</comment>
<dbReference type="CDD" id="cd02440">
    <property type="entry name" value="AdoMet_MTases"/>
    <property type="match status" value="1"/>
</dbReference>
<comment type="caution">
    <text evidence="8">The sequence shown here is derived from an EMBL/GenBank/DDBJ whole genome shotgun (WGS) entry which is preliminary data.</text>
</comment>
<dbReference type="Gene3D" id="3.40.50.150">
    <property type="entry name" value="Vaccinia Virus protein VP39"/>
    <property type="match status" value="1"/>
</dbReference>